<dbReference type="EMBL" id="MN739404">
    <property type="protein sequence ID" value="QHT02983.1"/>
    <property type="molecule type" value="Genomic_DNA"/>
</dbReference>
<protein>
    <submittedName>
        <fullName evidence="1">Uncharacterized protein</fullName>
    </submittedName>
</protein>
<proteinExistence type="predicted"/>
<accession>A0A6C0CFA0</accession>
<evidence type="ECO:0000313" key="1">
    <source>
        <dbReference type="EMBL" id="QHT02983.1"/>
    </source>
</evidence>
<reference evidence="1" key="1">
    <citation type="journal article" date="2020" name="Nature">
        <title>Giant virus diversity and host interactions through global metagenomics.</title>
        <authorList>
            <person name="Schulz F."/>
            <person name="Roux S."/>
            <person name="Paez-Espino D."/>
            <person name="Jungbluth S."/>
            <person name="Walsh D.A."/>
            <person name="Denef V.J."/>
            <person name="McMahon K.D."/>
            <person name="Konstantinidis K.T."/>
            <person name="Eloe-Fadrosh E.A."/>
            <person name="Kyrpides N.C."/>
            <person name="Woyke T."/>
        </authorList>
    </citation>
    <scope>NUCLEOTIDE SEQUENCE</scope>
    <source>
        <strain evidence="1">GVMAG-M-3300020727-4</strain>
    </source>
</reference>
<dbReference type="AlphaFoldDB" id="A0A6C0CFA0"/>
<sequence>MPSSNLNIFLNFMNNNNKNSELITLNENYSLIQLQSYLSTNLINCHIYNNFCNIDYENEIFNTYNNKIFGINKKSDYNYYIWIVNNNKKI</sequence>
<organism evidence="1">
    <name type="scientific">viral metagenome</name>
    <dbReference type="NCBI Taxonomy" id="1070528"/>
    <lineage>
        <taxon>unclassified sequences</taxon>
        <taxon>metagenomes</taxon>
        <taxon>organismal metagenomes</taxon>
    </lineage>
</organism>
<name>A0A6C0CFA0_9ZZZZ</name>